<dbReference type="Proteomes" id="UP001431783">
    <property type="component" value="Unassembled WGS sequence"/>
</dbReference>
<dbReference type="Pfam" id="PF02312">
    <property type="entry name" value="CBF_beta"/>
    <property type="match status" value="1"/>
</dbReference>
<dbReference type="GO" id="GO:0003713">
    <property type="term" value="F:transcription coactivator activity"/>
    <property type="evidence" value="ECO:0007669"/>
    <property type="project" value="InterPro"/>
</dbReference>
<dbReference type="Gene3D" id="2.40.250.10">
    <property type="entry name" value="Core binding factor, beta subunit"/>
    <property type="match status" value="1"/>
</dbReference>
<accession>A0AAW1TLI1</accession>
<dbReference type="EMBL" id="JARQZJ010000001">
    <property type="protein sequence ID" value="KAK9869413.1"/>
    <property type="molecule type" value="Genomic_DNA"/>
</dbReference>
<sequence length="163" mass="18728">MNYSAMHSMNDPTSALAGMLPFDGIGLYEQPKPRFIFKMPRVVPDQKGKFESDELFRRLSRESEVRYTGSRERPMEDRQLRFQNGCREGHTEIAFAATGTNLQLVFTPPTSGYMPDKECDFEKDPGKCIRCRYASLDQLILETQTLQDRSIELSKEAYIVSLD</sequence>
<evidence type="ECO:0000313" key="4">
    <source>
        <dbReference type="EMBL" id="KAK9869413.1"/>
    </source>
</evidence>
<keyword evidence="5" id="KW-1185">Reference proteome</keyword>
<evidence type="ECO:0008006" key="6">
    <source>
        <dbReference type="Google" id="ProtNLM"/>
    </source>
</evidence>
<gene>
    <name evidence="4" type="ORF">WA026_003168</name>
</gene>
<comment type="subcellular location">
    <subcellularLocation>
        <location evidence="1">Nucleus</location>
    </subcellularLocation>
</comment>
<evidence type="ECO:0000256" key="3">
    <source>
        <dbReference type="ARBA" id="ARBA00025734"/>
    </source>
</evidence>
<dbReference type="InterPro" id="IPR036552">
    <property type="entry name" value="CBF_bsu_sf"/>
</dbReference>
<proteinExistence type="inferred from homology"/>
<evidence type="ECO:0000256" key="2">
    <source>
        <dbReference type="ARBA" id="ARBA00023242"/>
    </source>
</evidence>
<dbReference type="GO" id="GO:0016513">
    <property type="term" value="C:core-binding factor complex"/>
    <property type="evidence" value="ECO:0007669"/>
    <property type="project" value="TreeGrafter"/>
</dbReference>
<dbReference type="PANTHER" id="PTHR10276">
    <property type="entry name" value="CORE-BINDING FACTOR, BETA SUBUNIT"/>
    <property type="match status" value="1"/>
</dbReference>
<comment type="similarity">
    <text evidence="3">Belongs to the CBF-beta family.</text>
</comment>
<dbReference type="GO" id="GO:0043565">
    <property type="term" value="F:sequence-specific DNA binding"/>
    <property type="evidence" value="ECO:0007669"/>
    <property type="project" value="TreeGrafter"/>
</dbReference>
<reference evidence="4 5" key="1">
    <citation type="submission" date="2023-03" db="EMBL/GenBank/DDBJ databases">
        <title>Genome insight into feeding habits of ladybird beetles.</title>
        <authorList>
            <person name="Li H.-S."/>
            <person name="Huang Y.-H."/>
            <person name="Pang H."/>
        </authorList>
    </citation>
    <scope>NUCLEOTIDE SEQUENCE [LARGE SCALE GENOMIC DNA]</scope>
    <source>
        <strain evidence="4">SYSU_2023b</strain>
        <tissue evidence="4">Whole body</tissue>
    </source>
</reference>
<dbReference type="SUPFAM" id="SSF50723">
    <property type="entry name" value="Core binding factor beta, CBF"/>
    <property type="match status" value="1"/>
</dbReference>
<dbReference type="AlphaFoldDB" id="A0AAW1TLI1"/>
<dbReference type="GO" id="GO:0006357">
    <property type="term" value="P:regulation of transcription by RNA polymerase II"/>
    <property type="evidence" value="ECO:0007669"/>
    <property type="project" value="TreeGrafter"/>
</dbReference>
<dbReference type="InterPro" id="IPR003417">
    <property type="entry name" value="CBF_beta"/>
</dbReference>
<evidence type="ECO:0000313" key="5">
    <source>
        <dbReference type="Proteomes" id="UP001431783"/>
    </source>
</evidence>
<evidence type="ECO:0000256" key="1">
    <source>
        <dbReference type="ARBA" id="ARBA00004123"/>
    </source>
</evidence>
<keyword evidence="2" id="KW-0539">Nucleus</keyword>
<dbReference type="PANTHER" id="PTHR10276:SF3">
    <property type="entry name" value="CORE-BINDING FACTOR SUBUNIT BETA"/>
    <property type="match status" value="1"/>
</dbReference>
<comment type="caution">
    <text evidence="4">The sequence shown here is derived from an EMBL/GenBank/DDBJ whole genome shotgun (WGS) entry which is preliminary data.</text>
</comment>
<organism evidence="4 5">
    <name type="scientific">Henosepilachna vigintioctopunctata</name>
    <dbReference type="NCBI Taxonomy" id="420089"/>
    <lineage>
        <taxon>Eukaryota</taxon>
        <taxon>Metazoa</taxon>
        <taxon>Ecdysozoa</taxon>
        <taxon>Arthropoda</taxon>
        <taxon>Hexapoda</taxon>
        <taxon>Insecta</taxon>
        <taxon>Pterygota</taxon>
        <taxon>Neoptera</taxon>
        <taxon>Endopterygota</taxon>
        <taxon>Coleoptera</taxon>
        <taxon>Polyphaga</taxon>
        <taxon>Cucujiformia</taxon>
        <taxon>Coccinelloidea</taxon>
        <taxon>Coccinellidae</taxon>
        <taxon>Epilachninae</taxon>
        <taxon>Epilachnini</taxon>
        <taxon>Henosepilachna</taxon>
    </lineage>
</organism>
<protein>
    <recommendedName>
        <fullName evidence="6">Protein big brother</fullName>
    </recommendedName>
</protein>
<name>A0AAW1TLI1_9CUCU</name>